<feature type="domain" description="Transcription elongation factor GreA/GreB C-terminal" evidence="1">
    <location>
        <begin position="93"/>
        <end position="166"/>
    </location>
</feature>
<dbReference type="InterPro" id="IPR023459">
    <property type="entry name" value="Tscrpt_elong_fac_GreA/B_fam"/>
</dbReference>
<dbReference type="PANTHER" id="PTHR30437">
    <property type="entry name" value="TRANSCRIPTION ELONGATION FACTOR GREA"/>
    <property type="match status" value="1"/>
</dbReference>
<keyword evidence="2" id="KW-0251">Elongation factor</keyword>
<dbReference type="RefSeq" id="WP_354615043.1">
    <property type="nucleotide sequence ID" value="NZ_JBEXAE010000003.1"/>
</dbReference>
<keyword evidence="3" id="KW-1185">Reference proteome</keyword>
<dbReference type="GO" id="GO:0003746">
    <property type="term" value="F:translation elongation factor activity"/>
    <property type="evidence" value="ECO:0007669"/>
    <property type="project" value="UniProtKB-KW"/>
</dbReference>
<protein>
    <submittedName>
        <fullName evidence="2">GreA/GreB family elongation factor</fullName>
    </submittedName>
</protein>
<sequence>MSRAFVKEDDQEEIPIISPRAHLSVGEINYVTSLGLRQLMDERESLLQERSNVDISYANERRIALLVINGKLQLLNDRIHSARQIDSSSQERNSIRFGAKIQLKIDGTVKTQNLQIVGVDEADIAKGKIAFTSPLAKILNHKKVGDQAILKLESGNRIFEILKIEYP</sequence>
<name>A0ABV2STZ7_9FLAO</name>
<dbReference type="InterPro" id="IPR036953">
    <property type="entry name" value="GreA/GreB_C_sf"/>
</dbReference>
<keyword evidence="2" id="KW-0648">Protein biosynthesis</keyword>
<gene>
    <name evidence="2" type="ORF">ABXZ36_08295</name>
</gene>
<dbReference type="Proteomes" id="UP001549799">
    <property type="component" value="Unassembled WGS sequence"/>
</dbReference>
<evidence type="ECO:0000259" key="1">
    <source>
        <dbReference type="Pfam" id="PF01272"/>
    </source>
</evidence>
<dbReference type="Gene3D" id="3.10.50.30">
    <property type="entry name" value="Transcription elongation factor, GreA/GreB, C-terminal domain"/>
    <property type="match status" value="1"/>
</dbReference>
<organism evidence="2 3">
    <name type="scientific">Sediminicola arcticus</name>
    <dbReference type="NCBI Taxonomy" id="1574308"/>
    <lineage>
        <taxon>Bacteria</taxon>
        <taxon>Pseudomonadati</taxon>
        <taxon>Bacteroidota</taxon>
        <taxon>Flavobacteriia</taxon>
        <taxon>Flavobacteriales</taxon>
        <taxon>Flavobacteriaceae</taxon>
        <taxon>Sediminicola</taxon>
    </lineage>
</organism>
<dbReference type="PANTHER" id="PTHR30437:SF6">
    <property type="entry name" value="TRANSCRIPTION ELONGATION FACTOR GREB"/>
    <property type="match status" value="1"/>
</dbReference>
<proteinExistence type="predicted"/>
<dbReference type="InterPro" id="IPR001437">
    <property type="entry name" value="Tscrpt_elong_fac_GreA/B_C"/>
</dbReference>
<reference evidence="2 3" key="1">
    <citation type="submission" date="2024-07" db="EMBL/GenBank/DDBJ databases">
        <title>The genome sequence of type strain Sediminicola arcticus GDMCC 1.2805.</title>
        <authorList>
            <person name="Liu Y."/>
        </authorList>
    </citation>
    <scope>NUCLEOTIDE SEQUENCE [LARGE SCALE GENOMIC DNA]</scope>
    <source>
        <strain evidence="2 3">GDMCC 1.2805</strain>
    </source>
</reference>
<comment type="caution">
    <text evidence="2">The sequence shown here is derived from an EMBL/GenBank/DDBJ whole genome shotgun (WGS) entry which is preliminary data.</text>
</comment>
<evidence type="ECO:0000313" key="3">
    <source>
        <dbReference type="Proteomes" id="UP001549799"/>
    </source>
</evidence>
<dbReference type="EMBL" id="JBEXAE010000003">
    <property type="protein sequence ID" value="MET6990648.1"/>
    <property type="molecule type" value="Genomic_DNA"/>
</dbReference>
<dbReference type="SUPFAM" id="SSF54534">
    <property type="entry name" value="FKBP-like"/>
    <property type="match status" value="1"/>
</dbReference>
<evidence type="ECO:0000313" key="2">
    <source>
        <dbReference type="EMBL" id="MET6990648.1"/>
    </source>
</evidence>
<accession>A0ABV2STZ7</accession>
<dbReference type="Pfam" id="PF01272">
    <property type="entry name" value="GreA_GreB"/>
    <property type="match status" value="1"/>
</dbReference>